<dbReference type="Proteomes" id="UP000258016">
    <property type="component" value="Chromosome"/>
</dbReference>
<name>A0ABM6M2L1_9SPHN</name>
<dbReference type="PANTHER" id="PTHR30373">
    <property type="entry name" value="UPF0603 PROTEIN YGCG"/>
    <property type="match status" value="1"/>
</dbReference>
<dbReference type="InterPro" id="IPR007621">
    <property type="entry name" value="TPM_dom"/>
</dbReference>
<dbReference type="GeneID" id="303484014"/>
<dbReference type="PANTHER" id="PTHR30373:SF8">
    <property type="entry name" value="BLL7265 PROTEIN"/>
    <property type="match status" value="1"/>
</dbReference>
<evidence type="ECO:0000256" key="1">
    <source>
        <dbReference type="SAM" id="Phobius"/>
    </source>
</evidence>
<keyword evidence="1" id="KW-1133">Transmembrane helix</keyword>
<dbReference type="RefSeq" id="WP_054134259.1">
    <property type="nucleotide sequence ID" value="NZ_CP020083.1"/>
</dbReference>
<gene>
    <name evidence="3" type="ORF">B5J99_00310</name>
</gene>
<dbReference type="EMBL" id="CP020083">
    <property type="protein sequence ID" value="ASR50105.1"/>
    <property type="molecule type" value="Genomic_DNA"/>
</dbReference>
<keyword evidence="1" id="KW-0812">Transmembrane</keyword>
<reference evidence="3 4" key="1">
    <citation type="submission" date="2017-03" db="EMBL/GenBank/DDBJ databases">
        <title>Complete genome sequence of Blastomonas fulva degrading microcsystin LR.</title>
        <authorList>
            <person name="Lee H.-g."/>
            <person name="Jin L."/>
            <person name="oh H.-M."/>
        </authorList>
    </citation>
    <scope>NUCLEOTIDE SEQUENCE [LARGE SCALE GENOMIC DNA]</scope>
    <source>
        <strain evidence="3 4">T2</strain>
    </source>
</reference>
<feature type="transmembrane region" description="Helical" evidence="1">
    <location>
        <begin position="46"/>
        <end position="67"/>
    </location>
</feature>
<keyword evidence="1" id="KW-0472">Membrane</keyword>
<feature type="domain" description="TPM" evidence="2">
    <location>
        <begin position="144"/>
        <end position="204"/>
    </location>
</feature>
<evidence type="ECO:0000313" key="4">
    <source>
        <dbReference type="Proteomes" id="UP000258016"/>
    </source>
</evidence>
<keyword evidence="4" id="KW-1185">Reference proteome</keyword>
<protein>
    <recommendedName>
        <fullName evidence="2">TPM domain-containing protein</fullName>
    </recommendedName>
</protein>
<accession>A0ABM6M2L1</accession>
<organism evidence="3 4">
    <name type="scientific">Blastomonas fulva</name>
    <dbReference type="NCBI Taxonomy" id="1550728"/>
    <lineage>
        <taxon>Bacteria</taxon>
        <taxon>Pseudomonadati</taxon>
        <taxon>Pseudomonadota</taxon>
        <taxon>Alphaproteobacteria</taxon>
        <taxon>Sphingomonadales</taxon>
        <taxon>Sphingomonadaceae</taxon>
        <taxon>Blastomonas</taxon>
    </lineage>
</organism>
<evidence type="ECO:0000313" key="3">
    <source>
        <dbReference type="EMBL" id="ASR50105.1"/>
    </source>
</evidence>
<feature type="transmembrane region" description="Helical" evidence="1">
    <location>
        <begin position="87"/>
        <end position="106"/>
    </location>
</feature>
<dbReference type="Gene3D" id="3.10.310.50">
    <property type="match status" value="1"/>
</dbReference>
<evidence type="ECO:0000259" key="2">
    <source>
        <dbReference type="Pfam" id="PF04536"/>
    </source>
</evidence>
<dbReference type="Pfam" id="PF04536">
    <property type="entry name" value="TPM_phosphatase"/>
    <property type="match status" value="1"/>
</dbReference>
<sequence>MAKVETITPDEHCIVTAAVAEAEQHTNGEIVTVIAGQSDDYRETPIYWAVAAMFLALACIAVFPEWFEQLLSTFTGGWEHVYTPGEYLTIIMLLLGIKFAAVRLILGWKPLRLALTPAAVKQMRVRARAINLFKVSAEKRTVGLTGVLIYLSMAEHRAEIVADSAIAAKVSPDVWGEAMADMIVELKAGRAGEGMAAAVRDVGKVLAEHFPKTGDNPNELPDRLIEL</sequence>
<proteinExistence type="predicted"/>